<evidence type="ECO:0000313" key="3">
    <source>
        <dbReference type="EMBL" id="CAG5125690.1"/>
    </source>
</evidence>
<evidence type="ECO:0000313" key="4">
    <source>
        <dbReference type="Proteomes" id="UP000678393"/>
    </source>
</evidence>
<organism evidence="3 4">
    <name type="scientific">Candidula unifasciata</name>
    <dbReference type="NCBI Taxonomy" id="100452"/>
    <lineage>
        <taxon>Eukaryota</taxon>
        <taxon>Metazoa</taxon>
        <taxon>Spiralia</taxon>
        <taxon>Lophotrochozoa</taxon>
        <taxon>Mollusca</taxon>
        <taxon>Gastropoda</taxon>
        <taxon>Heterobranchia</taxon>
        <taxon>Euthyneura</taxon>
        <taxon>Panpulmonata</taxon>
        <taxon>Eupulmonata</taxon>
        <taxon>Stylommatophora</taxon>
        <taxon>Helicina</taxon>
        <taxon>Helicoidea</taxon>
        <taxon>Geomitridae</taxon>
        <taxon>Candidula</taxon>
    </lineage>
</organism>
<dbReference type="SUPFAM" id="SSF50985">
    <property type="entry name" value="RCC1/BLIP-II"/>
    <property type="match status" value="1"/>
</dbReference>
<dbReference type="PANTHER" id="PTHR22872">
    <property type="entry name" value="BTK-BINDING PROTEIN-RELATED"/>
    <property type="match status" value="1"/>
</dbReference>
<dbReference type="AlphaFoldDB" id="A0A8S3ZCX7"/>
<dbReference type="PANTHER" id="PTHR22872:SF2">
    <property type="entry name" value="INHIBITOR OF BRUTON TYROSINE KINASE"/>
    <property type="match status" value="1"/>
</dbReference>
<dbReference type="EMBL" id="CAJHNH020002131">
    <property type="protein sequence ID" value="CAG5125690.1"/>
    <property type="molecule type" value="Genomic_DNA"/>
</dbReference>
<dbReference type="Gene3D" id="2.130.10.30">
    <property type="entry name" value="Regulator of chromosome condensation 1/beta-lactamase-inhibitor protein II"/>
    <property type="match status" value="1"/>
</dbReference>
<evidence type="ECO:0000256" key="2">
    <source>
        <dbReference type="PROSITE-ProRule" id="PRU00235"/>
    </source>
</evidence>
<keyword evidence="4" id="KW-1185">Reference proteome</keyword>
<gene>
    <name evidence="3" type="ORF">CUNI_LOCUS11248</name>
</gene>
<evidence type="ECO:0000256" key="1">
    <source>
        <dbReference type="ARBA" id="ARBA00022737"/>
    </source>
</evidence>
<protein>
    <submittedName>
        <fullName evidence="3">Uncharacterized protein</fullName>
    </submittedName>
</protein>
<dbReference type="InterPro" id="IPR009091">
    <property type="entry name" value="RCC1/BLIP-II"/>
</dbReference>
<feature type="non-terminal residue" evidence="3">
    <location>
        <position position="1"/>
    </location>
</feature>
<dbReference type="InterPro" id="IPR051625">
    <property type="entry name" value="Signaling_Regulatory_Domain"/>
</dbReference>
<dbReference type="Pfam" id="PF00415">
    <property type="entry name" value="RCC1"/>
    <property type="match status" value="1"/>
</dbReference>
<comment type="caution">
    <text evidence="3">The sequence shown here is derived from an EMBL/GenBank/DDBJ whole genome shotgun (WGS) entry which is preliminary data.</text>
</comment>
<reference evidence="3" key="1">
    <citation type="submission" date="2021-04" db="EMBL/GenBank/DDBJ databases">
        <authorList>
            <consortium name="Molecular Ecology Group"/>
        </authorList>
    </citation>
    <scope>NUCLEOTIDE SEQUENCE</scope>
</reference>
<dbReference type="Proteomes" id="UP000678393">
    <property type="component" value="Unassembled WGS sequence"/>
</dbReference>
<keyword evidence="1" id="KW-0677">Repeat</keyword>
<dbReference type="InterPro" id="IPR000408">
    <property type="entry name" value="Reg_chr_condens"/>
</dbReference>
<dbReference type="OrthoDB" id="1893551at2759"/>
<proteinExistence type="predicted"/>
<dbReference type="PROSITE" id="PS50012">
    <property type="entry name" value="RCC1_3"/>
    <property type="match status" value="1"/>
</dbReference>
<name>A0A8S3ZCX7_9EUPU</name>
<feature type="repeat" description="RCC1" evidence="2">
    <location>
        <begin position="4"/>
        <end position="58"/>
    </location>
</feature>
<sequence>MEGGSVFTFGLNLYHQLGQTPVVENSPLPKQMNLKPLKGKSISGVCVGRFHSVVWTPDSVFTVGFNAGQLGHQKGEKFLSQLRQVSYLRHTDIGIARVACSDAATVCLTTKGDVFVLHEYNCRKIVSKGQDIDKVLVTGGNLDHSVDIGILTEKGGEELSVMMKNESGQ</sequence>
<accession>A0A8S3ZCX7</accession>